<dbReference type="InterPro" id="IPR002347">
    <property type="entry name" value="SDR_fam"/>
</dbReference>
<dbReference type="InterPro" id="IPR036291">
    <property type="entry name" value="NAD(P)-bd_dom_sf"/>
</dbReference>
<organism evidence="2 3">
    <name type="scientific">Celerinatantimonas yamalensis</name>
    <dbReference type="NCBI Taxonomy" id="559956"/>
    <lineage>
        <taxon>Bacteria</taxon>
        <taxon>Pseudomonadati</taxon>
        <taxon>Pseudomonadota</taxon>
        <taxon>Gammaproteobacteria</taxon>
        <taxon>Celerinatantimonadaceae</taxon>
        <taxon>Celerinatantimonas</taxon>
    </lineage>
</organism>
<dbReference type="PRINTS" id="PR00081">
    <property type="entry name" value="GDHRDH"/>
</dbReference>
<dbReference type="EMBL" id="JBEQCT010000007">
    <property type="protein sequence ID" value="MFM2486276.1"/>
    <property type="molecule type" value="Genomic_DNA"/>
</dbReference>
<dbReference type="CDD" id="cd05344">
    <property type="entry name" value="BKR_like_SDR_like"/>
    <property type="match status" value="1"/>
</dbReference>
<sequence>MDLQISGKRALVMASSQGLGLGIARALAEEGAQVMLCGRDHKKLDVQAQLLAQQTRQRVLTAQVDLAQWDSVATLIEQVQTQWGGVDILVNNSGGPRPCTLAEAQQSDWHQAYQMMVVSLIELTKQLVPSMKAQRWGRILTVTSSGVEEPLPQISLSNTLRSALVGWNKTLANELADYGITCNILIPGRIHTQRVDMLDQAAAERLNITIEQVRERASAAIPVGRYGRVEEFAATAAFLVSHRASYITGSKIRCDGGAIRGI</sequence>
<dbReference type="RefSeq" id="WP_408624560.1">
    <property type="nucleotide sequence ID" value="NZ_JBEQCT010000007.1"/>
</dbReference>
<dbReference type="PANTHER" id="PTHR42879">
    <property type="entry name" value="3-OXOACYL-(ACYL-CARRIER-PROTEIN) REDUCTASE"/>
    <property type="match status" value="1"/>
</dbReference>
<reference evidence="2 3" key="1">
    <citation type="journal article" date="2013" name="Int. J. Syst. Evol. Microbiol.">
        <title>Celerinatantimonas yamalensis sp. nov., a cold-adapted diazotrophic bacterium from a cold permafrost brine.</title>
        <authorList>
            <person name="Shcherbakova V."/>
            <person name="Chuvilskaya N."/>
            <person name="Rivkina E."/>
            <person name="Demidov N."/>
            <person name="Uchaeva V."/>
            <person name="Suetin S."/>
            <person name="Suzina N."/>
            <person name="Gilichinsky D."/>
        </authorList>
    </citation>
    <scope>NUCLEOTIDE SEQUENCE [LARGE SCALE GENOMIC DNA]</scope>
    <source>
        <strain evidence="2 3">C7</strain>
    </source>
</reference>
<dbReference type="InterPro" id="IPR050259">
    <property type="entry name" value="SDR"/>
</dbReference>
<dbReference type="SUPFAM" id="SSF51735">
    <property type="entry name" value="NAD(P)-binding Rossmann-fold domains"/>
    <property type="match status" value="1"/>
</dbReference>
<gene>
    <name evidence="2" type="ORF">ABUE30_14600</name>
</gene>
<keyword evidence="3" id="KW-1185">Reference proteome</keyword>
<accession>A0ABW9GC52</accession>
<evidence type="ECO:0000313" key="2">
    <source>
        <dbReference type="EMBL" id="MFM2486276.1"/>
    </source>
</evidence>
<dbReference type="PANTHER" id="PTHR42879:SF6">
    <property type="entry name" value="NADPH-DEPENDENT REDUCTASE BACG"/>
    <property type="match status" value="1"/>
</dbReference>
<evidence type="ECO:0000256" key="1">
    <source>
        <dbReference type="ARBA" id="ARBA00006484"/>
    </source>
</evidence>
<evidence type="ECO:0000313" key="3">
    <source>
        <dbReference type="Proteomes" id="UP001629953"/>
    </source>
</evidence>
<comment type="caution">
    <text evidence="2">The sequence shown here is derived from an EMBL/GenBank/DDBJ whole genome shotgun (WGS) entry which is preliminary data.</text>
</comment>
<comment type="similarity">
    <text evidence="1">Belongs to the short-chain dehydrogenases/reductases (SDR) family.</text>
</comment>
<proteinExistence type="inferred from homology"/>
<dbReference type="Gene3D" id="3.40.50.720">
    <property type="entry name" value="NAD(P)-binding Rossmann-like Domain"/>
    <property type="match status" value="1"/>
</dbReference>
<dbReference type="Proteomes" id="UP001629953">
    <property type="component" value="Unassembled WGS sequence"/>
</dbReference>
<name>A0ABW9GC52_9GAMM</name>
<protein>
    <submittedName>
        <fullName evidence="2">SDR family oxidoreductase</fullName>
    </submittedName>
</protein>
<dbReference type="Pfam" id="PF13561">
    <property type="entry name" value="adh_short_C2"/>
    <property type="match status" value="1"/>
</dbReference>